<organism evidence="1 2">
    <name type="scientific">Sistotremastrum niveocremeum HHB9708</name>
    <dbReference type="NCBI Taxonomy" id="1314777"/>
    <lineage>
        <taxon>Eukaryota</taxon>
        <taxon>Fungi</taxon>
        <taxon>Dikarya</taxon>
        <taxon>Basidiomycota</taxon>
        <taxon>Agaricomycotina</taxon>
        <taxon>Agaricomycetes</taxon>
        <taxon>Sistotremastrales</taxon>
        <taxon>Sistotremastraceae</taxon>
        <taxon>Sertulicium</taxon>
        <taxon>Sertulicium niveocremeum</taxon>
    </lineage>
</organism>
<dbReference type="EMBL" id="KV419403">
    <property type="protein sequence ID" value="KZS94982.1"/>
    <property type="molecule type" value="Genomic_DNA"/>
</dbReference>
<dbReference type="AlphaFoldDB" id="A0A164WEH4"/>
<evidence type="ECO:0008006" key="3">
    <source>
        <dbReference type="Google" id="ProtNLM"/>
    </source>
</evidence>
<evidence type="ECO:0000313" key="2">
    <source>
        <dbReference type="Proteomes" id="UP000076722"/>
    </source>
</evidence>
<keyword evidence="2" id="KW-1185">Reference proteome</keyword>
<sequence length="520" mass="59178">MDTTTDPKNAANWPPRVVASIMWHYIYVEDLQSLIRTNHSYSANPISRICKRWREISLSKDGRSLWSSIHLGWDDIYTGLRYEPNPIPSDLLAWLSELYEDPQKLENMWQVHLDFFQLRSRTPSIPNLMALPRISNVRTQHFSFDLLILKFSRLTKVDIAWPGITADQIMAIMISTPMLETAMFQNNGDFTGERPTLVDTQEPLIKLQSLKNLIIGKCYPSDAEYILRSITCPASSKIELTMYREDNTAVLASLPPSLKAPLASSMYIDITSDRLHASREIPDQTPFLIKFDSSNHPHYHVAFDDSTSFGRKRPQEATQLLANLASMSDFSQLTRVGISIRHLPHANDVIRLLDKFSEVEDLTLKTQDLTSFLTALGSSTDGIPSCPVLQVLDIRGSGFNPYQLKDTLAEREDMLSGLEKLIITYDPHLDDGRMDDPARSSTVDEVMGELEDFVHEFEFVEGEWTSSSTEMEDDMSFEAAMYDFEEYCNNPDLTSHDESCMCRNCVDYVGNFGSHLWAPQ</sequence>
<name>A0A164WEH4_9AGAM</name>
<dbReference type="Proteomes" id="UP000076722">
    <property type="component" value="Unassembled WGS sequence"/>
</dbReference>
<evidence type="ECO:0000313" key="1">
    <source>
        <dbReference type="EMBL" id="KZS94982.1"/>
    </source>
</evidence>
<accession>A0A164WEH4</accession>
<reference evidence="1 2" key="1">
    <citation type="journal article" date="2016" name="Mol. Biol. Evol.">
        <title>Comparative Genomics of Early-Diverging Mushroom-Forming Fungi Provides Insights into the Origins of Lignocellulose Decay Capabilities.</title>
        <authorList>
            <person name="Nagy L.G."/>
            <person name="Riley R."/>
            <person name="Tritt A."/>
            <person name="Adam C."/>
            <person name="Daum C."/>
            <person name="Floudas D."/>
            <person name="Sun H."/>
            <person name="Yadav J.S."/>
            <person name="Pangilinan J."/>
            <person name="Larsson K.H."/>
            <person name="Matsuura K."/>
            <person name="Barry K."/>
            <person name="Labutti K."/>
            <person name="Kuo R."/>
            <person name="Ohm R.A."/>
            <person name="Bhattacharya S.S."/>
            <person name="Shirouzu T."/>
            <person name="Yoshinaga Y."/>
            <person name="Martin F.M."/>
            <person name="Grigoriev I.V."/>
            <person name="Hibbett D.S."/>
        </authorList>
    </citation>
    <scope>NUCLEOTIDE SEQUENCE [LARGE SCALE GENOMIC DNA]</scope>
    <source>
        <strain evidence="1 2">HHB9708</strain>
    </source>
</reference>
<protein>
    <recommendedName>
        <fullName evidence="3">F-box domain-containing protein</fullName>
    </recommendedName>
</protein>
<proteinExistence type="predicted"/>
<gene>
    <name evidence="1" type="ORF">SISNIDRAFT_453146</name>
</gene>
<dbReference type="SUPFAM" id="SSF52047">
    <property type="entry name" value="RNI-like"/>
    <property type="match status" value="1"/>
</dbReference>